<gene>
    <name evidence="2" type="ORF">MBBAR_8c00410</name>
</gene>
<feature type="coiled-coil region" evidence="1">
    <location>
        <begin position="259"/>
        <end position="330"/>
    </location>
</feature>
<accession>A0A1V6N2C0</accession>
<keyword evidence="1" id="KW-0175">Coiled coil</keyword>
<dbReference type="OrthoDB" id="81606at2157"/>
<feature type="coiled-coil region" evidence="1">
    <location>
        <begin position="377"/>
        <end position="421"/>
    </location>
</feature>
<dbReference type="Proteomes" id="UP000191661">
    <property type="component" value="Unassembled WGS sequence"/>
</dbReference>
<dbReference type="AlphaFoldDB" id="A0A1V6N2C0"/>
<reference evidence="2 3" key="1">
    <citation type="submission" date="2014-12" db="EMBL/GenBank/DDBJ databases">
        <title>Genome sequence of Methanobrevibacter arboriphilicus DH1, DSM1125.</title>
        <authorList>
            <person name="Poehlein A."/>
            <person name="Thauer R.K."/>
            <person name="Seedorf H."/>
            <person name="Daniel R."/>
        </authorList>
    </citation>
    <scope>NUCLEOTIDE SEQUENCE [LARGE SCALE GENOMIC DNA]</scope>
    <source>
        <strain evidence="2 3">DH1</strain>
    </source>
</reference>
<feature type="coiled-coil region" evidence="1">
    <location>
        <begin position="15"/>
        <end position="211"/>
    </location>
</feature>
<comment type="caution">
    <text evidence="2">The sequence shown here is derived from an EMBL/GenBank/DDBJ whole genome shotgun (WGS) entry which is preliminary data.</text>
</comment>
<evidence type="ECO:0000256" key="1">
    <source>
        <dbReference type="SAM" id="Coils"/>
    </source>
</evidence>
<dbReference type="EMBL" id="JXMW01000008">
    <property type="protein sequence ID" value="OQD58815.1"/>
    <property type="molecule type" value="Genomic_DNA"/>
</dbReference>
<evidence type="ECO:0000313" key="3">
    <source>
        <dbReference type="Proteomes" id="UP000191661"/>
    </source>
</evidence>
<name>A0A1V6N2C0_METAZ</name>
<sequence>MVEKDKEKIKLQNLVKSCLLEINELKIDLMNLENEKNLLKNDETVEKLESIVKEKESVISNLKVDLNNLKVDISSKENIIKSQELKIEDLSNFKDSFNDIKTALEKDLKKFKTEELKEYNEKIESSLATIVEKDKKINVLLDEIESYKEKINDLESNIASKDNLIGMQREIDSKESEIKLLKAASVDQEVFKSIKKELEDKKIRIKELEDFQSSFEEIKLSYEDKLFDKDKRIEELEKIQLSFDDIKASLEKDIEQYKNKELEEINSKLQSALDKIVEKDNKIKSLINEINDKKLEIKEIKDNNVSKLDYDRLKDEINIKDSKIQRLEEIKGLFSDLDKTYGDKSQDSLGKAVDSDSETLISEKSFGKLGELNNIQNEDNINKIKESKNEIKRLKNELNSCKQVNKELEFIKDNYKKLTSSPKKDLTSFQSQIYYLIPDEPMDSQEIHNYIQKTAFKDISYNNITNIIRGLERKGYLKPENPEKPNETKWFRINKNK</sequence>
<proteinExistence type="predicted"/>
<dbReference type="RefSeq" id="WP_080460341.1">
    <property type="nucleotide sequence ID" value="NZ_JXMW01000008.1"/>
</dbReference>
<organism evidence="2 3">
    <name type="scientific">Methanobrevibacter arboriphilus JCM 13429 = DSM 1125</name>
    <dbReference type="NCBI Taxonomy" id="1300164"/>
    <lineage>
        <taxon>Archaea</taxon>
        <taxon>Methanobacteriati</taxon>
        <taxon>Methanobacteriota</taxon>
        <taxon>Methanomada group</taxon>
        <taxon>Methanobacteria</taxon>
        <taxon>Methanobacteriales</taxon>
        <taxon>Methanobacteriaceae</taxon>
        <taxon>Methanobrevibacter</taxon>
    </lineage>
</organism>
<evidence type="ECO:0000313" key="2">
    <source>
        <dbReference type="EMBL" id="OQD58815.1"/>
    </source>
</evidence>
<keyword evidence="3" id="KW-1185">Reference proteome</keyword>
<protein>
    <submittedName>
        <fullName evidence="2">Uncharacterized protein</fullName>
    </submittedName>
</protein>